<gene>
    <name evidence="3" type="ORF">C7K38_07865</name>
</gene>
<accession>A0ABN5QYA1</accession>
<dbReference type="Proteomes" id="UP000268310">
    <property type="component" value="Chromosome"/>
</dbReference>
<dbReference type="RefSeq" id="WP_123936049.1">
    <property type="nucleotide sequence ID" value="NZ_CP027783.1"/>
</dbReference>
<organism evidence="3 4">
    <name type="scientific">Tetragenococcus osmophilus</name>
    <dbReference type="NCBI Taxonomy" id="526944"/>
    <lineage>
        <taxon>Bacteria</taxon>
        <taxon>Bacillati</taxon>
        <taxon>Bacillota</taxon>
        <taxon>Bacilli</taxon>
        <taxon>Lactobacillales</taxon>
        <taxon>Enterococcaceae</taxon>
        <taxon>Tetragenococcus</taxon>
    </lineage>
</organism>
<feature type="region of interest" description="Disordered" evidence="1">
    <location>
        <begin position="48"/>
        <end position="103"/>
    </location>
</feature>
<reference evidence="3 4" key="1">
    <citation type="journal article" date="2012" name="Int. J. Syst. Evol. Microbiol.">
        <title>Characterization of Tetragenococcus strains from sugar thick juice reveals a novel species, Tetragenococcus osmophilus sp. nov., and divides Tetragenococcus halophilus into two subspecies, T. halophilus subsp. halophilus subsp. nov. and T. halophilus subsp. flandriensis subsp. nov.</title>
        <authorList>
            <person name="Juste A."/>
            <person name="Van Trappen S."/>
            <person name="Verreth C."/>
            <person name="Cleenwerck I."/>
            <person name="De Vos P."/>
            <person name="Lievens B."/>
            <person name="Willems K.A."/>
        </authorList>
    </citation>
    <scope>NUCLEOTIDE SEQUENCE [LARGE SCALE GENOMIC DNA]</scope>
    <source>
        <strain evidence="3 4">JCM 31126</strain>
    </source>
</reference>
<feature type="transmembrane region" description="Helical" evidence="2">
    <location>
        <begin position="12"/>
        <end position="31"/>
    </location>
</feature>
<keyword evidence="4" id="KW-1185">Reference proteome</keyword>
<name>A0ABN5QYA1_9ENTE</name>
<dbReference type="EMBL" id="CP027783">
    <property type="protein sequence ID" value="AYW48284.1"/>
    <property type="molecule type" value="Genomic_DNA"/>
</dbReference>
<evidence type="ECO:0000313" key="4">
    <source>
        <dbReference type="Proteomes" id="UP000268310"/>
    </source>
</evidence>
<evidence type="ECO:0000256" key="2">
    <source>
        <dbReference type="SAM" id="Phobius"/>
    </source>
</evidence>
<evidence type="ECO:0000313" key="3">
    <source>
        <dbReference type="EMBL" id="AYW48284.1"/>
    </source>
</evidence>
<feature type="compositionally biased region" description="Basic and acidic residues" evidence="1">
    <location>
        <begin position="77"/>
        <end position="98"/>
    </location>
</feature>
<keyword evidence="2" id="KW-0472">Membrane</keyword>
<keyword evidence="2" id="KW-1133">Transmembrane helix</keyword>
<evidence type="ECO:0000256" key="1">
    <source>
        <dbReference type="SAM" id="MobiDB-lite"/>
    </source>
</evidence>
<sequence>MEGIYEKQNDLCFFIAFILVSLTIPFTIVYADQEPPLKTFNITSNRSLEATEETLEETKETEVEETLPSDENTTEQSKGDKKKQEDAEDENKEKRETSGESIEVKTQSELIDALDEKAKKIKISRSINLTSEVNIRDQVEIDWGGYKHDFGTSRVFIREGDFDVTFLNFKAHGAHNANSDENTIRNHSLIYGNADRDWIGRQYKFTGRIIFKGSFDVVDKTASTVVRAPYADVEFQGAAGNIDMWPKRSGEVEWTNPGWIYLVRAKSLLVNNSNLTSNSLPKFYGRLNYDNSNNDGKGLMITGNSTLDFHNKSGVTGSWEGEMVESDVANFSITIDQGSSVAFTSDIKITNEENAGIIQLKGSNSTVEVKNNGQLDIDSKYTASLRIAGENSRLAVVDAGKLNIAQRGDDNKAYNAGIRMAQAGLSLIVSGKDSNLIVNKEDGATPAIRFEDGGQNFDVQNGGSLEVTNQGDEKTYGTGGDRGNQAVQFIDTSGFPVPSSFTVDGERSNIKLHANGGPAVDATAKMGLNFTANKGTFLEVVGETNAVNKGIVSGKWVKVNLNNPTYFDFRNRRKGNEDDAGAFLFQGNEESTLDIKNSAVAFWLKAEAFQENFDLEPTENYAPADISFSGADLRNFSNASIDIGNADLVGNGAMMNVNRISSNNQVPEVDQLMLPTNADKRVYGHVSVPEGVSSEMRDAWEDEVSLQVQVTPVDSQKEPVVLETKTILDISGYNPWGDEKPNGGFFEILMPENKFLSEGDKVEVISAEKTANNLPVTELNEEKTTIDITPPEPAVLENENLDIKTRTIRGRGEPDTVVGLWVNEQFIPETSTEIDENGKFELEVPEGLLKPEDEVDIVLYDQANLASELKDRPITNTQYGNRNPLLETLSYHDAEFSPAPRLLSYGELKLSVPEELSFEKAKRTGVLTKVKANSKGRLKVTDQSKNKGEWSLRVSQSMPFTEQDNPKIQLEDVLFYEDNNYSQVINEDEFEIAKSTNEKKDITDLSHLLENFRLVLDAKNQKVGQFQTELNWNLVDAPDEAE</sequence>
<keyword evidence="2" id="KW-0812">Transmembrane</keyword>
<protein>
    <recommendedName>
        <fullName evidence="5">Bacterial Ig domain-containing protein</fullName>
    </recommendedName>
</protein>
<proteinExistence type="predicted"/>
<evidence type="ECO:0008006" key="5">
    <source>
        <dbReference type="Google" id="ProtNLM"/>
    </source>
</evidence>